<evidence type="ECO:0000313" key="1">
    <source>
        <dbReference type="EMBL" id="KGA95870.1"/>
    </source>
</evidence>
<sequence>MSMKKVWKDIDFFQVKLLLKNSDIQLNLKLYTDNEELYELQRGIKIFIEKLGKDDYYWCTGSLEATHFLSLRFYLIDVLGRIAIEVNVNNNLEIPEQIKAQFYLTTEFNQLDYMILELERFIKEEQDEWKGLIL</sequence>
<comment type="caution">
    <text evidence="1">The sequence shown here is derived from an EMBL/GenBank/DDBJ whole genome shotgun (WGS) entry which is preliminary data.</text>
</comment>
<accession>A0A094XAR8</accession>
<dbReference type="OrthoDB" id="2669323at2"/>
<name>A0A094XAR8_ALKAL</name>
<dbReference type="AlphaFoldDB" id="A0A094XAR8"/>
<gene>
    <name evidence="1" type="ORF">BALCAV_0219825</name>
</gene>
<protein>
    <submittedName>
        <fullName evidence="1">Uncharacterized protein</fullName>
    </submittedName>
</protein>
<reference evidence="1 2" key="1">
    <citation type="journal article" date="2014" name="Genome Announc.">
        <title>Draft Genome Sequence of Bacillus alcalophilus AV1934, a Classic Alkaliphile Isolated from Human Feces in 1934.</title>
        <authorList>
            <person name="Attie O."/>
            <person name="Jayaprakash A."/>
            <person name="Shah H."/>
            <person name="Paulsen I.T."/>
            <person name="Morino M."/>
            <person name="Takahashi Y."/>
            <person name="Narumi I."/>
            <person name="Sachidanandam R."/>
            <person name="Satoh K."/>
            <person name="Ito M."/>
            <person name="Krulwich T.A."/>
        </authorList>
    </citation>
    <scope>NUCLEOTIDE SEQUENCE [LARGE SCALE GENOMIC DNA]</scope>
    <source>
        <strain evidence="1 2">AV1934</strain>
    </source>
</reference>
<proteinExistence type="predicted"/>
<dbReference type="eggNOG" id="ENOG5033Z19">
    <property type="taxonomic scope" value="Bacteria"/>
</dbReference>
<organism evidence="1 2">
    <name type="scientific">Alkalihalobacillus alcalophilus ATCC 27647 = CGMCC 1.3604</name>
    <dbReference type="NCBI Taxonomy" id="1218173"/>
    <lineage>
        <taxon>Bacteria</taxon>
        <taxon>Bacillati</taxon>
        <taxon>Bacillota</taxon>
        <taxon>Bacilli</taxon>
        <taxon>Bacillales</taxon>
        <taxon>Bacillaceae</taxon>
        <taxon>Alkalihalobacillus</taxon>
    </lineage>
</organism>
<evidence type="ECO:0000313" key="2">
    <source>
        <dbReference type="Proteomes" id="UP000002754"/>
    </source>
</evidence>
<dbReference type="EMBL" id="ALPT02000097">
    <property type="protein sequence ID" value="KGA95870.1"/>
    <property type="molecule type" value="Genomic_DNA"/>
</dbReference>
<keyword evidence="2" id="KW-1185">Reference proteome</keyword>
<dbReference type="RefSeq" id="WP_040324222.1">
    <property type="nucleotide sequence ID" value="NZ_ALPT02000097.1"/>
</dbReference>
<dbReference type="Proteomes" id="UP000002754">
    <property type="component" value="Unassembled WGS sequence"/>
</dbReference>